<keyword evidence="5 6" id="KW-0472">Membrane</keyword>
<evidence type="ECO:0000313" key="9">
    <source>
        <dbReference type="Proteomes" id="UP000673691"/>
    </source>
</evidence>
<dbReference type="GO" id="GO:0005886">
    <property type="term" value="C:plasma membrane"/>
    <property type="evidence" value="ECO:0007669"/>
    <property type="project" value="UniProtKB-SubCell"/>
</dbReference>
<comment type="subcellular location">
    <subcellularLocation>
        <location evidence="1">Cell membrane</location>
        <topology evidence="1">Multi-pass membrane protein</topology>
    </subcellularLocation>
</comment>
<keyword evidence="3 6" id="KW-0812">Transmembrane</keyword>
<keyword evidence="2" id="KW-1003">Cell membrane</keyword>
<dbReference type="AlphaFoldDB" id="A0A8H7ZLX4"/>
<accession>A0A8H7ZLX4</accession>
<dbReference type="InterPro" id="IPR018461">
    <property type="entry name" value="Na/H_Antiport_NhaC-like_C"/>
</dbReference>
<evidence type="ECO:0000256" key="5">
    <source>
        <dbReference type="ARBA" id="ARBA00023136"/>
    </source>
</evidence>
<evidence type="ECO:0000256" key="3">
    <source>
        <dbReference type="ARBA" id="ARBA00022692"/>
    </source>
</evidence>
<evidence type="ECO:0000256" key="6">
    <source>
        <dbReference type="SAM" id="Phobius"/>
    </source>
</evidence>
<evidence type="ECO:0000256" key="1">
    <source>
        <dbReference type="ARBA" id="ARBA00004651"/>
    </source>
</evidence>
<comment type="caution">
    <text evidence="8">The sequence shown here is derived from an EMBL/GenBank/DDBJ whole genome shotgun (WGS) entry which is preliminary data.</text>
</comment>
<keyword evidence="4 6" id="KW-1133">Transmembrane helix</keyword>
<proteinExistence type="predicted"/>
<evidence type="ECO:0000256" key="4">
    <source>
        <dbReference type="ARBA" id="ARBA00022989"/>
    </source>
</evidence>
<dbReference type="EMBL" id="JAEFCI010012746">
    <property type="protein sequence ID" value="KAG5455816.1"/>
    <property type="molecule type" value="Genomic_DNA"/>
</dbReference>
<sequence length="114" mass="12419">MTFRESMDTWLCGIKDIVDAFMTLTLAVRQSCVAARCRVALHQPADKSAPCFWSLSEAVEDMGTGIFITSVFKENGIVSNYVPALIFVVSCAISFCSGTSWFVILPPSPSSREG</sequence>
<protein>
    <recommendedName>
        <fullName evidence="7">Na+/H+ antiporter NhaC-like C-terminal domain-containing protein</fullName>
    </recommendedName>
</protein>
<evidence type="ECO:0000259" key="7">
    <source>
        <dbReference type="Pfam" id="PF03553"/>
    </source>
</evidence>
<dbReference type="Proteomes" id="UP000673691">
    <property type="component" value="Unassembled WGS sequence"/>
</dbReference>
<keyword evidence="9" id="KW-1185">Reference proteome</keyword>
<dbReference type="Pfam" id="PF03553">
    <property type="entry name" value="Na_H_antiporter"/>
    <property type="match status" value="1"/>
</dbReference>
<feature type="domain" description="Na+/H+ antiporter NhaC-like C-terminal" evidence="7">
    <location>
        <begin position="53"/>
        <end position="105"/>
    </location>
</feature>
<reference evidence="8 9" key="1">
    <citation type="journal article" name="Sci. Rep.">
        <title>Genome-scale phylogenetic analyses confirm Olpidium as the closest living zoosporic fungus to the non-flagellated, terrestrial fungi.</title>
        <authorList>
            <person name="Chang Y."/>
            <person name="Rochon D."/>
            <person name="Sekimoto S."/>
            <person name="Wang Y."/>
            <person name="Chovatia M."/>
            <person name="Sandor L."/>
            <person name="Salamov A."/>
            <person name="Grigoriev I.V."/>
            <person name="Stajich J.E."/>
            <person name="Spatafora J.W."/>
        </authorList>
    </citation>
    <scope>NUCLEOTIDE SEQUENCE [LARGE SCALE GENOMIC DNA]</scope>
    <source>
        <strain evidence="8">S191</strain>
    </source>
</reference>
<evidence type="ECO:0000313" key="8">
    <source>
        <dbReference type="EMBL" id="KAG5455816.1"/>
    </source>
</evidence>
<gene>
    <name evidence="8" type="ORF">BJ554DRAFT_4632</name>
</gene>
<name>A0A8H7ZLX4_9FUNG</name>
<organism evidence="8 9">
    <name type="scientific">Olpidium bornovanus</name>
    <dbReference type="NCBI Taxonomy" id="278681"/>
    <lineage>
        <taxon>Eukaryota</taxon>
        <taxon>Fungi</taxon>
        <taxon>Fungi incertae sedis</taxon>
        <taxon>Olpidiomycota</taxon>
        <taxon>Olpidiomycotina</taxon>
        <taxon>Olpidiomycetes</taxon>
        <taxon>Olpidiales</taxon>
        <taxon>Olpidiaceae</taxon>
        <taxon>Olpidium</taxon>
    </lineage>
</organism>
<feature type="transmembrane region" description="Helical" evidence="6">
    <location>
        <begin position="81"/>
        <end position="104"/>
    </location>
</feature>
<evidence type="ECO:0000256" key="2">
    <source>
        <dbReference type="ARBA" id="ARBA00022475"/>
    </source>
</evidence>